<gene>
    <name evidence="5" type="ORF">V3328_24680</name>
</gene>
<feature type="transmembrane region" description="Helical" evidence="3">
    <location>
        <begin position="6"/>
        <end position="28"/>
    </location>
</feature>
<dbReference type="PANTHER" id="PTHR45138">
    <property type="entry name" value="REGULATORY COMPONENTS OF SENSORY TRANSDUCTION SYSTEM"/>
    <property type="match status" value="1"/>
</dbReference>
<feature type="domain" description="GGDEF" evidence="4">
    <location>
        <begin position="250"/>
        <end position="383"/>
    </location>
</feature>
<dbReference type="InterPro" id="IPR050469">
    <property type="entry name" value="Diguanylate_Cyclase"/>
</dbReference>
<dbReference type="AlphaFoldDB" id="A0AAW9RYC9"/>
<dbReference type="PANTHER" id="PTHR45138:SF9">
    <property type="entry name" value="DIGUANYLATE CYCLASE DGCM-RELATED"/>
    <property type="match status" value="1"/>
</dbReference>
<comment type="caution">
    <text evidence="5">The sequence shown here is derived from an EMBL/GenBank/DDBJ whole genome shotgun (WGS) entry which is preliminary data.</text>
</comment>
<dbReference type="FunFam" id="3.30.70.270:FF:000001">
    <property type="entry name" value="Diguanylate cyclase domain protein"/>
    <property type="match status" value="1"/>
</dbReference>
<dbReference type="RefSeq" id="WP_340332396.1">
    <property type="nucleotide sequence ID" value="NZ_JAZHOF010000013.1"/>
</dbReference>
<keyword evidence="6" id="KW-1185">Reference proteome</keyword>
<dbReference type="GO" id="GO:0005886">
    <property type="term" value="C:plasma membrane"/>
    <property type="evidence" value="ECO:0007669"/>
    <property type="project" value="TreeGrafter"/>
</dbReference>
<dbReference type="PROSITE" id="PS50887">
    <property type="entry name" value="GGDEF"/>
    <property type="match status" value="1"/>
</dbReference>
<feature type="transmembrane region" description="Helical" evidence="3">
    <location>
        <begin position="186"/>
        <end position="210"/>
    </location>
</feature>
<keyword evidence="3" id="KW-1133">Transmembrane helix</keyword>
<dbReference type="EC" id="2.7.7.65" evidence="1"/>
<dbReference type="SMART" id="SM00267">
    <property type="entry name" value="GGDEF"/>
    <property type="match status" value="1"/>
</dbReference>
<evidence type="ECO:0000256" key="3">
    <source>
        <dbReference type="SAM" id="Phobius"/>
    </source>
</evidence>
<dbReference type="Pfam" id="PF00990">
    <property type="entry name" value="GGDEF"/>
    <property type="match status" value="1"/>
</dbReference>
<keyword evidence="5" id="KW-0548">Nucleotidyltransferase</keyword>
<dbReference type="InterPro" id="IPR043128">
    <property type="entry name" value="Rev_trsase/Diguanyl_cyclase"/>
</dbReference>
<evidence type="ECO:0000256" key="2">
    <source>
        <dbReference type="ARBA" id="ARBA00034247"/>
    </source>
</evidence>
<feature type="transmembrane region" description="Helical" evidence="3">
    <location>
        <begin position="67"/>
        <end position="86"/>
    </location>
</feature>
<dbReference type="InterPro" id="IPR000160">
    <property type="entry name" value="GGDEF_dom"/>
</dbReference>
<protein>
    <recommendedName>
        <fullName evidence="1">diguanylate cyclase</fullName>
        <ecNumber evidence="1">2.7.7.65</ecNumber>
    </recommendedName>
</protein>
<sequence length="386" mass="42006">MRLDLITIIVMAVAICVPIAFLLFLAWLQNRSERSLLWWSASFLASLVGLGLYGQRDRMHDVVSVDLANAMVLFGLSLGLAGARSFNGRRTPVWMLFLAPGAWAVASYIPELQQMGPARIAAFSTVNAAVAAAIAFEYWRGRTDGLTARYMLSATFALLAAVYLSRIVLVAVMPLPDPRDYLDSHILASISMLGPIVIGISNAILVLAIAKERVEVALRYLAEIDPLTKVPNRGATLRRIAEEMEKCEERGAAVLLFDLDHFKQINDRYGHPAGDHMLRRFARIAVTHLRDGDVFGRIGGEEFLAFLTGVDRQAAMRVAERIRKAFAEVGAAENGMRISATVSIGIAMADKNVTDIDLLLVAADGALYRAKNAGRDQVHATGSAAA</sequence>
<feature type="transmembrane region" description="Helical" evidence="3">
    <location>
        <begin position="121"/>
        <end position="139"/>
    </location>
</feature>
<evidence type="ECO:0000313" key="5">
    <source>
        <dbReference type="EMBL" id="MEJ8574696.1"/>
    </source>
</evidence>
<dbReference type="Proteomes" id="UP001378188">
    <property type="component" value="Unassembled WGS sequence"/>
</dbReference>
<name>A0AAW9RYC9_9HYPH</name>
<accession>A0AAW9RYC9</accession>
<dbReference type="EMBL" id="JAZHOF010000013">
    <property type="protein sequence ID" value="MEJ8574696.1"/>
    <property type="molecule type" value="Genomic_DNA"/>
</dbReference>
<organism evidence="5 6">
    <name type="scientific">Microbaculum marinum</name>
    <dbReference type="NCBI Taxonomy" id="1764581"/>
    <lineage>
        <taxon>Bacteria</taxon>
        <taxon>Pseudomonadati</taxon>
        <taxon>Pseudomonadota</taxon>
        <taxon>Alphaproteobacteria</taxon>
        <taxon>Hyphomicrobiales</taxon>
        <taxon>Tepidamorphaceae</taxon>
        <taxon>Microbaculum</taxon>
    </lineage>
</organism>
<dbReference type="InterPro" id="IPR029787">
    <property type="entry name" value="Nucleotide_cyclase"/>
</dbReference>
<feature type="transmembrane region" description="Helical" evidence="3">
    <location>
        <begin position="35"/>
        <end position="55"/>
    </location>
</feature>
<comment type="catalytic activity">
    <reaction evidence="2">
        <text>2 GTP = 3',3'-c-di-GMP + 2 diphosphate</text>
        <dbReference type="Rhea" id="RHEA:24898"/>
        <dbReference type="ChEBI" id="CHEBI:33019"/>
        <dbReference type="ChEBI" id="CHEBI:37565"/>
        <dbReference type="ChEBI" id="CHEBI:58805"/>
        <dbReference type="EC" id="2.7.7.65"/>
    </reaction>
</comment>
<dbReference type="CDD" id="cd01949">
    <property type="entry name" value="GGDEF"/>
    <property type="match status" value="1"/>
</dbReference>
<dbReference type="Gene3D" id="3.30.70.270">
    <property type="match status" value="1"/>
</dbReference>
<keyword evidence="3" id="KW-0812">Transmembrane</keyword>
<evidence type="ECO:0000259" key="4">
    <source>
        <dbReference type="PROSITE" id="PS50887"/>
    </source>
</evidence>
<dbReference type="GO" id="GO:1902201">
    <property type="term" value="P:negative regulation of bacterial-type flagellum-dependent cell motility"/>
    <property type="evidence" value="ECO:0007669"/>
    <property type="project" value="TreeGrafter"/>
</dbReference>
<keyword evidence="3" id="KW-0472">Membrane</keyword>
<feature type="transmembrane region" description="Helical" evidence="3">
    <location>
        <begin position="93"/>
        <end position="109"/>
    </location>
</feature>
<dbReference type="GO" id="GO:0043709">
    <property type="term" value="P:cell adhesion involved in single-species biofilm formation"/>
    <property type="evidence" value="ECO:0007669"/>
    <property type="project" value="TreeGrafter"/>
</dbReference>
<dbReference type="NCBIfam" id="TIGR00254">
    <property type="entry name" value="GGDEF"/>
    <property type="match status" value="1"/>
</dbReference>
<reference evidence="5 6" key="1">
    <citation type="submission" date="2024-02" db="EMBL/GenBank/DDBJ databases">
        <title>Genome analysis and characterization of Microbaculum marinisediminis sp. nov., isolated from marine sediment.</title>
        <authorList>
            <person name="Du Z.-J."/>
            <person name="Ye Y.-Q."/>
            <person name="Zhang Z.-R."/>
            <person name="Yuan S.-M."/>
            <person name="Zhang X.-Y."/>
        </authorList>
    </citation>
    <scope>NUCLEOTIDE SEQUENCE [LARGE SCALE GENOMIC DNA]</scope>
    <source>
        <strain evidence="5 6">SDUM1044001</strain>
    </source>
</reference>
<evidence type="ECO:0000313" key="6">
    <source>
        <dbReference type="Proteomes" id="UP001378188"/>
    </source>
</evidence>
<feature type="transmembrane region" description="Helical" evidence="3">
    <location>
        <begin position="151"/>
        <end position="174"/>
    </location>
</feature>
<dbReference type="GO" id="GO:0052621">
    <property type="term" value="F:diguanylate cyclase activity"/>
    <property type="evidence" value="ECO:0007669"/>
    <property type="project" value="UniProtKB-EC"/>
</dbReference>
<evidence type="ECO:0000256" key="1">
    <source>
        <dbReference type="ARBA" id="ARBA00012528"/>
    </source>
</evidence>
<keyword evidence="5" id="KW-0808">Transferase</keyword>
<proteinExistence type="predicted"/>
<dbReference type="SUPFAM" id="SSF55073">
    <property type="entry name" value="Nucleotide cyclase"/>
    <property type="match status" value="1"/>
</dbReference>